<dbReference type="GO" id="GO:0001401">
    <property type="term" value="C:SAM complex"/>
    <property type="evidence" value="ECO:0007669"/>
    <property type="project" value="TreeGrafter"/>
</dbReference>
<dbReference type="GO" id="GO:0032865">
    <property type="term" value="C:ERMES complex"/>
    <property type="evidence" value="ECO:0007669"/>
    <property type="project" value="InterPro"/>
</dbReference>
<dbReference type="PANTHER" id="PTHR28035">
    <property type="entry name" value="MITOCHONDRIAL DISTRIBUTION AND MORPHOLOGY PROTEIN 10"/>
    <property type="match status" value="1"/>
</dbReference>
<dbReference type="GeneID" id="5856520"/>
<evidence type="ECO:0008006" key="8">
    <source>
        <dbReference type="Google" id="ProtNLM"/>
    </source>
</evidence>
<dbReference type="GO" id="GO:0070096">
    <property type="term" value="P:mitochondrial outer membrane translocase complex assembly"/>
    <property type="evidence" value="ECO:0007669"/>
    <property type="project" value="TreeGrafter"/>
</dbReference>
<dbReference type="InterPro" id="IPR027539">
    <property type="entry name" value="Mdm10"/>
</dbReference>
<dbReference type="Proteomes" id="UP000008837">
    <property type="component" value="Unassembled WGS sequence"/>
</dbReference>
<dbReference type="VEuPathDB" id="FungiDB:MGL_0807"/>
<dbReference type="KEGG" id="mgl:MGL_0807"/>
<dbReference type="GO" id="GO:0045040">
    <property type="term" value="P:protein insertion into mitochondrial outer membrane"/>
    <property type="evidence" value="ECO:0007669"/>
    <property type="project" value="TreeGrafter"/>
</dbReference>
<dbReference type="Pfam" id="PF12519">
    <property type="entry name" value="MDM10"/>
    <property type="match status" value="1"/>
</dbReference>
<dbReference type="GO" id="GO:0051654">
    <property type="term" value="P:establishment of mitochondrion localization"/>
    <property type="evidence" value="ECO:0007669"/>
    <property type="project" value="TreeGrafter"/>
</dbReference>
<dbReference type="EMBL" id="AAYY01000002">
    <property type="protein sequence ID" value="EDP45000.1"/>
    <property type="molecule type" value="Genomic_DNA"/>
</dbReference>
<evidence type="ECO:0000256" key="3">
    <source>
        <dbReference type="ARBA" id="ARBA00022787"/>
    </source>
</evidence>
<name>A8PUZ9_MALGO</name>
<dbReference type="AlphaFoldDB" id="A8PUZ9"/>
<evidence type="ECO:0000313" key="6">
    <source>
        <dbReference type="EMBL" id="EDP45000.1"/>
    </source>
</evidence>
<proteinExistence type="predicted"/>
<sequence>MYDAATVLLREYWRATGWNDQSSYLNLSKASDVLLDFTTPRGVIFSSATLTPASSFTASTRILTVPLSGFIAYSHASTNSIFDLGCIQDPLRCMTRAAPFLEPNMHFSQHKHQPKATREMLLYGSMHAPSSCVEALCVFRLSEHWQIMATALSNAPRFPVVPLGRWLGIIPPNRSGSESASTKGPIGPPGVTNLLLTLQHQSSRTMTEYTYSLDDALWGARILRHICSVADAATLSAGGELFFSIAEKSGGSTYIALLTFH</sequence>
<keyword evidence="2" id="KW-0812">Transmembrane</keyword>
<dbReference type="GO" id="GO:1990456">
    <property type="term" value="P:mitochondrion-endoplasmic reticulum membrane tethering"/>
    <property type="evidence" value="ECO:0007669"/>
    <property type="project" value="TreeGrafter"/>
</dbReference>
<dbReference type="PANTHER" id="PTHR28035:SF1">
    <property type="entry name" value="MITOCHONDRIAL DISTRIBUTION AND MORPHOLOGY PROTEIN 10"/>
    <property type="match status" value="1"/>
</dbReference>
<dbReference type="RefSeq" id="XP_001732214.1">
    <property type="nucleotide sequence ID" value="XM_001732162.1"/>
</dbReference>
<evidence type="ECO:0000256" key="5">
    <source>
        <dbReference type="ARBA" id="ARBA00023136"/>
    </source>
</evidence>
<keyword evidence="3" id="KW-1000">Mitochondrion outer membrane</keyword>
<keyword evidence="4" id="KW-0496">Mitochondrion</keyword>
<dbReference type="STRING" id="425265.A8PUZ9"/>
<keyword evidence="7" id="KW-1185">Reference proteome</keyword>
<comment type="caution">
    <text evidence="6">The sequence shown here is derived from an EMBL/GenBank/DDBJ whole genome shotgun (WGS) entry which is preliminary data.</text>
</comment>
<evidence type="ECO:0000256" key="2">
    <source>
        <dbReference type="ARBA" id="ARBA00022692"/>
    </source>
</evidence>
<dbReference type="OrthoDB" id="2103793at2759"/>
<evidence type="ECO:0000256" key="1">
    <source>
        <dbReference type="ARBA" id="ARBA00022452"/>
    </source>
</evidence>
<gene>
    <name evidence="6" type="ORF">MGL_0807</name>
</gene>
<reference evidence="6 7" key="1">
    <citation type="journal article" date="2007" name="Proc. Natl. Acad. Sci. U.S.A.">
        <title>Dandruff-associated Malassezia genomes reveal convergent and divergent virulence traits shared with plant and human fungal pathogens.</title>
        <authorList>
            <person name="Xu J."/>
            <person name="Saunders C.W."/>
            <person name="Hu P."/>
            <person name="Grant R.A."/>
            <person name="Boekhout T."/>
            <person name="Kuramae E.E."/>
            <person name="Kronstad J.W."/>
            <person name="Deangelis Y.M."/>
            <person name="Reeder N.L."/>
            <person name="Johnstone K.R."/>
            <person name="Leland M."/>
            <person name="Fieno A.M."/>
            <person name="Begley W.M."/>
            <person name="Sun Y."/>
            <person name="Lacey M.P."/>
            <person name="Chaudhary T."/>
            <person name="Keough T."/>
            <person name="Chu L."/>
            <person name="Sears R."/>
            <person name="Yuan B."/>
            <person name="Dawson T.L.Jr."/>
        </authorList>
    </citation>
    <scope>NUCLEOTIDE SEQUENCE [LARGE SCALE GENOMIC DNA]</scope>
    <source>
        <strain evidence="7">ATCC MYA-4612 / CBS 7966</strain>
    </source>
</reference>
<organism evidence="6 7">
    <name type="scientific">Malassezia globosa (strain ATCC MYA-4612 / CBS 7966)</name>
    <name type="common">Dandruff-associated fungus</name>
    <dbReference type="NCBI Taxonomy" id="425265"/>
    <lineage>
        <taxon>Eukaryota</taxon>
        <taxon>Fungi</taxon>
        <taxon>Dikarya</taxon>
        <taxon>Basidiomycota</taxon>
        <taxon>Ustilaginomycotina</taxon>
        <taxon>Malasseziomycetes</taxon>
        <taxon>Malasseziales</taxon>
        <taxon>Malasseziaceae</taxon>
        <taxon>Malassezia</taxon>
    </lineage>
</organism>
<dbReference type="GO" id="GO:0015914">
    <property type="term" value="P:phospholipid transport"/>
    <property type="evidence" value="ECO:0007669"/>
    <property type="project" value="TreeGrafter"/>
</dbReference>
<keyword evidence="1" id="KW-1134">Transmembrane beta strand</keyword>
<evidence type="ECO:0000256" key="4">
    <source>
        <dbReference type="ARBA" id="ARBA00023128"/>
    </source>
</evidence>
<accession>A8PUZ9</accession>
<dbReference type="InParanoid" id="A8PUZ9"/>
<protein>
    <recommendedName>
        <fullName evidence="8">Mitochondrial inheritance component MDM10</fullName>
    </recommendedName>
</protein>
<dbReference type="OMA" id="FIAYSHA"/>
<evidence type="ECO:0000313" key="7">
    <source>
        <dbReference type="Proteomes" id="UP000008837"/>
    </source>
</evidence>
<keyword evidence="5" id="KW-0472">Membrane</keyword>